<dbReference type="PANTHER" id="PTHR11689">
    <property type="entry name" value="CHLORIDE CHANNEL PROTEIN CLC FAMILY MEMBER"/>
    <property type="match status" value="1"/>
</dbReference>
<keyword evidence="16" id="KW-1185">Reference proteome</keyword>
<name>A0A9D4TY57_CHLVU</name>
<dbReference type="PROSITE" id="PS51371">
    <property type="entry name" value="CBS"/>
    <property type="match status" value="1"/>
</dbReference>
<evidence type="ECO:0000256" key="4">
    <source>
        <dbReference type="ARBA" id="ARBA00022692"/>
    </source>
</evidence>
<keyword evidence="5" id="KW-0677">Repeat</keyword>
<evidence type="ECO:0000256" key="12">
    <source>
        <dbReference type="RuleBase" id="RU361221"/>
    </source>
</evidence>
<dbReference type="AlphaFoldDB" id="A0A9D4TY57"/>
<keyword evidence="4 12" id="KW-0812">Transmembrane</keyword>
<dbReference type="PANTHER" id="PTHR11689:SF161">
    <property type="entry name" value="CHLORIDE CHANNEL PROTEIN"/>
    <property type="match status" value="1"/>
</dbReference>
<evidence type="ECO:0000259" key="14">
    <source>
        <dbReference type="PROSITE" id="PS51371"/>
    </source>
</evidence>
<comment type="caution">
    <text evidence="15">The sequence shown here is derived from an EMBL/GenBank/DDBJ whole genome shotgun (WGS) entry which is preliminary data.</text>
</comment>
<comment type="subcellular location">
    <subcellularLocation>
        <location evidence="1 12">Membrane</location>
        <topology evidence="1 12">Multi-pass membrane protein</topology>
    </subcellularLocation>
</comment>
<evidence type="ECO:0000256" key="6">
    <source>
        <dbReference type="ARBA" id="ARBA00022989"/>
    </source>
</evidence>
<dbReference type="OrthoDB" id="428525at2759"/>
<dbReference type="PRINTS" id="PR00762">
    <property type="entry name" value="CLCHANNEL"/>
</dbReference>
<feature type="transmembrane region" description="Helical" evidence="12">
    <location>
        <begin position="329"/>
        <end position="350"/>
    </location>
</feature>
<dbReference type="GO" id="GO:0005254">
    <property type="term" value="F:chloride channel activity"/>
    <property type="evidence" value="ECO:0007669"/>
    <property type="project" value="UniProtKB-UniRule"/>
</dbReference>
<sequence>MPLTLRVPLLGDCTDEASRRPAAAIESLDYEQATNQVFLRKQKRQEAGSEQRHLYGYSGSTATKVAATFLSGIAIGLSAATLQAGVSLACRYRNHLLASLFQGSGTLGGGTAVRYVADSLQGLPLVFLCMLGISVTAVWLVTLVVFYHSPKASGGGVASVMALLNGNAIDGLLSGRVYVTKLLGTATSRMAGLALGVEGPMIHLGACLASMVCHAEHVLYRRFNLHRRHPRDKAEQAPAASNDFLFSNSDHRELVSAGAAAGLAAAFGAPIGGVLFAIEEATSVWSRKLAWRCFLCASVACFTLAVLHPRSQTGMLSFRGITALTNVQWLIQLPLLTIVSACGGLLGSAFNIGKSRTLSWRKKHQGISWRLLEGASVAALTSAALIWLPAAVGSCLPLPDEWDAADVIRHNCGEGQYNDLATGLLSSSVWVIKSLLSLGSDAEPVNNRLCSIAVPCYYSALSLGVLSVTYLLLFLLASNLIVPGGLFMPCIMVGSSFGVLLGLLLRQLLPAWWSIQPGVYAVVCATAMLGAVFRSSISLVAIMIEGTRGIDMLFGIILATIVSNLVAHHVHPNGLYESELEVDSKGGTCYYLRQEPPHALRSQAAEAVMASPVVGLAPLERVSTVLSVLSGTSHNGFPVLVAAKQHHLQHQQQHQHQHQRQQHDGSTASAGRSSGMLQGLVLRSQLLVLLRHGAFCDERGRYISVPVQQSVAGFEEALGCEMEAASQASASGYRSSSSGSGPEESHGMLGELGPAPSMGIGGGGFPSLDRSRGTAAMPEADVLQAAGAAVEREVEAGRQAYLNLTPFMHLAPITVRPHTPADRVHHLFLALSLRHLCVVDWHSRCLGIITRKDLDHAAGSGWWRATHIAPTPHQSPRAGSRSVLDGSSPQAGWTQSFVRSLAVPPRRLMAALQTAFSPATRSPVHADVRGEAGDATPLVPAGRPAAASADPAIGFRLLRHAMSEPAHALLRGVDQQATHDAQAAADVEQQL</sequence>
<evidence type="ECO:0000256" key="1">
    <source>
        <dbReference type="ARBA" id="ARBA00004141"/>
    </source>
</evidence>
<reference evidence="15" key="1">
    <citation type="journal article" date="2019" name="Plant J.">
        <title>Chlorella vulgaris genome assembly and annotation reveals the molecular basis for metabolic acclimation to high light conditions.</title>
        <authorList>
            <person name="Cecchin M."/>
            <person name="Marcolungo L."/>
            <person name="Rossato M."/>
            <person name="Girolomoni L."/>
            <person name="Cosentino E."/>
            <person name="Cuine S."/>
            <person name="Li-Beisson Y."/>
            <person name="Delledonne M."/>
            <person name="Ballottari M."/>
        </authorList>
    </citation>
    <scope>NUCLEOTIDE SEQUENCE</scope>
    <source>
        <strain evidence="15">211/11P</strain>
    </source>
</reference>
<dbReference type="GO" id="GO:0016020">
    <property type="term" value="C:membrane"/>
    <property type="evidence" value="ECO:0007669"/>
    <property type="project" value="UniProtKB-SubCell"/>
</dbReference>
<feature type="compositionally biased region" description="Basic residues" evidence="13">
    <location>
        <begin position="645"/>
        <end position="660"/>
    </location>
</feature>
<evidence type="ECO:0000256" key="10">
    <source>
        <dbReference type="ARBA" id="ARBA00023214"/>
    </source>
</evidence>
<protein>
    <recommendedName>
        <fullName evidence="12">Chloride channel protein</fullName>
    </recommendedName>
</protein>
<reference evidence="15" key="2">
    <citation type="submission" date="2020-11" db="EMBL/GenBank/DDBJ databases">
        <authorList>
            <person name="Cecchin M."/>
            <person name="Marcolungo L."/>
            <person name="Rossato M."/>
            <person name="Girolomoni L."/>
            <person name="Cosentino E."/>
            <person name="Cuine S."/>
            <person name="Li-Beisson Y."/>
            <person name="Delledonne M."/>
            <person name="Ballottari M."/>
        </authorList>
    </citation>
    <scope>NUCLEOTIDE SEQUENCE</scope>
    <source>
        <strain evidence="15">211/11P</strain>
        <tissue evidence="15">Whole cell</tissue>
    </source>
</reference>
<evidence type="ECO:0000256" key="9">
    <source>
        <dbReference type="ARBA" id="ARBA00023136"/>
    </source>
</evidence>
<keyword evidence="10 12" id="KW-0868">Chloride</keyword>
<feature type="compositionally biased region" description="Polar residues" evidence="13">
    <location>
        <begin position="664"/>
        <end position="674"/>
    </location>
</feature>
<feature type="region of interest" description="Disordered" evidence="13">
    <location>
        <begin position="731"/>
        <end position="772"/>
    </location>
</feature>
<dbReference type="InterPro" id="IPR000644">
    <property type="entry name" value="CBS_dom"/>
</dbReference>
<dbReference type="Proteomes" id="UP001055712">
    <property type="component" value="Unassembled WGS sequence"/>
</dbReference>
<feature type="transmembrane region" description="Helical" evidence="12">
    <location>
        <begin position="289"/>
        <end position="309"/>
    </location>
</feature>
<feature type="domain" description="CBS" evidence="14">
    <location>
        <begin position="808"/>
        <end position="866"/>
    </location>
</feature>
<evidence type="ECO:0000256" key="3">
    <source>
        <dbReference type="ARBA" id="ARBA00022448"/>
    </source>
</evidence>
<dbReference type="InterPro" id="IPR046342">
    <property type="entry name" value="CBS_dom_sf"/>
</dbReference>
<dbReference type="InterPro" id="IPR014743">
    <property type="entry name" value="Cl-channel_core"/>
</dbReference>
<keyword evidence="7 12" id="KW-0406">Ion transport</keyword>
<dbReference type="InterPro" id="IPR001807">
    <property type="entry name" value="ClC"/>
</dbReference>
<feature type="transmembrane region" description="Helical" evidence="12">
    <location>
        <begin position="371"/>
        <end position="392"/>
    </location>
</feature>
<dbReference type="Gene3D" id="3.10.580.10">
    <property type="entry name" value="CBS-domain"/>
    <property type="match status" value="1"/>
</dbReference>
<evidence type="ECO:0000313" key="15">
    <source>
        <dbReference type="EMBL" id="KAI3437928.1"/>
    </source>
</evidence>
<feature type="transmembrane region" description="Helical" evidence="12">
    <location>
        <begin position="549"/>
        <end position="567"/>
    </location>
</feature>
<proteinExistence type="inferred from homology"/>
<feature type="transmembrane region" description="Helical" evidence="12">
    <location>
        <begin position="123"/>
        <end position="147"/>
    </location>
</feature>
<feature type="transmembrane region" description="Helical" evidence="12">
    <location>
        <begin position="517"/>
        <end position="537"/>
    </location>
</feature>
<feature type="region of interest" description="Disordered" evidence="13">
    <location>
        <begin position="645"/>
        <end position="674"/>
    </location>
</feature>
<feature type="transmembrane region" description="Helical" evidence="12">
    <location>
        <begin position="65"/>
        <end position="89"/>
    </location>
</feature>
<dbReference type="SUPFAM" id="SSF54631">
    <property type="entry name" value="CBS-domain pair"/>
    <property type="match status" value="1"/>
</dbReference>
<feature type="transmembrane region" description="Helical" evidence="12">
    <location>
        <begin position="457"/>
        <end position="477"/>
    </location>
</feature>
<dbReference type="EMBL" id="SIDB01000001">
    <property type="protein sequence ID" value="KAI3437928.1"/>
    <property type="molecule type" value="Genomic_DNA"/>
</dbReference>
<feature type="compositionally biased region" description="Low complexity" evidence="13">
    <location>
        <begin position="731"/>
        <end position="741"/>
    </location>
</feature>
<dbReference type="Pfam" id="PF00654">
    <property type="entry name" value="Voltage_CLC"/>
    <property type="match status" value="1"/>
</dbReference>
<keyword evidence="6 12" id="KW-1133">Transmembrane helix</keyword>
<keyword evidence="3 12" id="KW-0813">Transport</keyword>
<gene>
    <name evidence="15" type="ORF">D9Q98_000372</name>
</gene>
<evidence type="ECO:0000256" key="5">
    <source>
        <dbReference type="ARBA" id="ARBA00022737"/>
    </source>
</evidence>
<evidence type="ECO:0000256" key="7">
    <source>
        <dbReference type="ARBA" id="ARBA00023065"/>
    </source>
</evidence>
<dbReference type="Pfam" id="PF00571">
    <property type="entry name" value="CBS"/>
    <property type="match status" value="1"/>
</dbReference>
<dbReference type="InterPro" id="IPR051280">
    <property type="entry name" value="Cl-channel/antiporter"/>
</dbReference>
<keyword evidence="9 12" id="KW-0472">Membrane</keyword>
<feature type="transmembrane region" description="Helical" evidence="12">
    <location>
        <begin position="154"/>
        <end position="173"/>
    </location>
</feature>
<comment type="similarity">
    <text evidence="2 12">Belongs to the chloride channel (TC 2.A.49) family.</text>
</comment>
<evidence type="ECO:0000256" key="13">
    <source>
        <dbReference type="SAM" id="MobiDB-lite"/>
    </source>
</evidence>
<evidence type="ECO:0000256" key="11">
    <source>
        <dbReference type="PROSITE-ProRule" id="PRU00703"/>
    </source>
</evidence>
<organism evidence="15 16">
    <name type="scientific">Chlorella vulgaris</name>
    <name type="common">Green alga</name>
    <dbReference type="NCBI Taxonomy" id="3077"/>
    <lineage>
        <taxon>Eukaryota</taxon>
        <taxon>Viridiplantae</taxon>
        <taxon>Chlorophyta</taxon>
        <taxon>core chlorophytes</taxon>
        <taxon>Trebouxiophyceae</taxon>
        <taxon>Chlorellales</taxon>
        <taxon>Chlorellaceae</taxon>
        <taxon>Chlorella clade</taxon>
        <taxon>Chlorella</taxon>
    </lineage>
</organism>
<evidence type="ECO:0000256" key="8">
    <source>
        <dbReference type="ARBA" id="ARBA00023122"/>
    </source>
</evidence>
<accession>A0A9D4TY57</accession>
<feature type="transmembrane region" description="Helical" evidence="12">
    <location>
        <begin position="254"/>
        <end position="277"/>
    </location>
</feature>
<keyword evidence="8 11" id="KW-0129">CBS domain</keyword>
<dbReference type="SMART" id="SM00116">
    <property type="entry name" value="CBS"/>
    <property type="match status" value="1"/>
</dbReference>
<feature type="region of interest" description="Disordered" evidence="13">
    <location>
        <begin position="867"/>
        <end position="890"/>
    </location>
</feature>
<dbReference type="Gene3D" id="1.10.3080.10">
    <property type="entry name" value="Clc chloride channel"/>
    <property type="match status" value="1"/>
</dbReference>
<evidence type="ECO:0000313" key="16">
    <source>
        <dbReference type="Proteomes" id="UP001055712"/>
    </source>
</evidence>
<dbReference type="SUPFAM" id="SSF81340">
    <property type="entry name" value="Clc chloride channel"/>
    <property type="match status" value="1"/>
</dbReference>
<feature type="transmembrane region" description="Helical" evidence="12">
    <location>
        <begin position="484"/>
        <end position="505"/>
    </location>
</feature>
<evidence type="ECO:0000256" key="2">
    <source>
        <dbReference type="ARBA" id="ARBA00009476"/>
    </source>
</evidence>